<dbReference type="RefSeq" id="WP_234800892.1">
    <property type="nucleotide sequence ID" value="NZ_CP015136.1"/>
</dbReference>
<dbReference type="EMBL" id="CP015136">
    <property type="protein sequence ID" value="AMY09722.1"/>
    <property type="molecule type" value="Genomic_DNA"/>
</dbReference>
<name>A0A143PMA0_LUTPR</name>
<dbReference type="Proteomes" id="UP000076079">
    <property type="component" value="Chromosome"/>
</dbReference>
<sequence length="82" mass="8574" precursor="true">MVDAELLEILVCPEDKTPVTLASAETLAALNARIAAGDVKTRGGAAVAEPVTEGLVRADGKYLYPVREDIPVMLIDEAIPVG</sequence>
<accession>A0A143PMA0</accession>
<dbReference type="AlphaFoldDB" id="A0A143PMA0"/>
<dbReference type="Gene3D" id="2.20.25.10">
    <property type="match status" value="1"/>
</dbReference>
<evidence type="ECO:0000313" key="2">
    <source>
        <dbReference type="Proteomes" id="UP000076079"/>
    </source>
</evidence>
<evidence type="ECO:0008006" key="3">
    <source>
        <dbReference type="Google" id="ProtNLM"/>
    </source>
</evidence>
<evidence type="ECO:0000313" key="1">
    <source>
        <dbReference type="EMBL" id="AMY09722.1"/>
    </source>
</evidence>
<keyword evidence="2" id="KW-1185">Reference proteome</keyword>
<reference evidence="2" key="2">
    <citation type="submission" date="2016-04" db="EMBL/GenBank/DDBJ databases">
        <title>First Complete Genome Sequence of a Subdivision 6 Acidobacterium.</title>
        <authorList>
            <person name="Huang S."/>
            <person name="Vieira S."/>
            <person name="Bunk B."/>
            <person name="Riedel T."/>
            <person name="Sproeer C."/>
            <person name="Overmann J."/>
        </authorList>
    </citation>
    <scope>NUCLEOTIDE SEQUENCE [LARGE SCALE GENOMIC DNA]</scope>
    <source>
        <strain evidence="2">DSM 100886 HEG_-6_39</strain>
    </source>
</reference>
<dbReference type="STRING" id="1855912.LuPra_02946"/>
<protein>
    <recommendedName>
        <fullName evidence="3">Trm112 family protein</fullName>
    </recommendedName>
</protein>
<organism evidence="1 2">
    <name type="scientific">Luteitalea pratensis</name>
    <dbReference type="NCBI Taxonomy" id="1855912"/>
    <lineage>
        <taxon>Bacteria</taxon>
        <taxon>Pseudomonadati</taxon>
        <taxon>Acidobacteriota</taxon>
        <taxon>Vicinamibacteria</taxon>
        <taxon>Vicinamibacterales</taxon>
        <taxon>Vicinamibacteraceae</taxon>
        <taxon>Luteitalea</taxon>
    </lineage>
</organism>
<proteinExistence type="predicted"/>
<dbReference type="SUPFAM" id="SSF158997">
    <property type="entry name" value="Trm112p-like"/>
    <property type="match status" value="1"/>
</dbReference>
<dbReference type="KEGG" id="abac:LuPra_02946"/>
<gene>
    <name evidence="1" type="ORF">LuPra_02946</name>
</gene>
<reference evidence="1 2" key="1">
    <citation type="journal article" date="2016" name="Genome Announc.">
        <title>First Complete Genome Sequence of a Subdivision 6 Acidobacterium Strain.</title>
        <authorList>
            <person name="Huang S."/>
            <person name="Vieira S."/>
            <person name="Bunk B."/>
            <person name="Riedel T."/>
            <person name="Sproer C."/>
            <person name="Overmann J."/>
        </authorList>
    </citation>
    <scope>NUCLEOTIDE SEQUENCE [LARGE SCALE GENOMIC DNA]</scope>
    <source>
        <strain evidence="2">DSM 100886 HEG_-6_39</strain>
    </source>
</reference>